<feature type="non-terminal residue" evidence="1">
    <location>
        <position position="52"/>
    </location>
</feature>
<dbReference type="VEuPathDB" id="FungiDB:BD410DRAFT_902258"/>
<proteinExistence type="predicted"/>
<evidence type="ECO:0000313" key="1">
    <source>
        <dbReference type="EMBL" id="TDL16060.1"/>
    </source>
</evidence>
<reference evidence="1 2" key="1">
    <citation type="submission" date="2018-06" db="EMBL/GenBank/DDBJ databases">
        <title>A transcriptomic atlas of mushroom development highlights an independent origin of complex multicellularity.</title>
        <authorList>
            <consortium name="DOE Joint Genome Institute"/>
            <person name="Krizsan K."/>
            <person name="Almasi E."/>
            <person name="Merenyi Z."/>
            <person name="Sahu N."/>
            <person name="Viragh M."/>
            <person name="Koszo T."/>
            <person name="Mondo S."/>
            <person name="Kiss B."/>
            <person name="Balint B."/>
            <person name="Kues U."/>
            <person name="Barry K."/>
            <person name="Hegedus J.C."/>
            <person name="Henrissat B."/>
            <person name="Johnson J."/>
            <person name="Lipzen A."/>
            <person name="Ohm R."/>
            <person name="Nagy I."/>
            <person name="Pangilinan J."/>
            <person name="Yan J."/>
            <person name="Xiong Y."/>
            <person name="Grigoriev I.V."/>
            <person name="Hibbett D.S."/>
            <person name="Nagy L.G."/>
        </authorList>
    </citation>
    <scope>NUCLEOTIDE SEQUENCE [LARGE SCALE GENOMIC DNA]</scope>
    <source>
        <strain evidence="1 2">SZMC22713</strain>
    </source>
</reference>
<keyword evidence="2" id="KW-1185">Reference proteome</keyword>
<name>A0A4Y7PNL2_9AGAM</name>
<evidence type="ECO:0000313" key="2">
    <source>
        <dbReference type="Proteomes" id="UP000294933"/>
    </source>
</evidence>
<sequence length="52" mass="5814">MSRQKANMCTRYTHHKPSLICLRLISPLLLSAWSAISHSLAVKNSPISPPEQ</sequence>
<dbReference type="EMBL" id="ML170253">
    <property type="protein sequence ID" value="TDL16060.1"/>
    <property type="molecule type" value="Genomic_DNA"/>
</dbReference>
<accession>A0A4Y7PNL2</accession>
<organism evidence="1 2">
    <name type="scientific">Rickenella mellea</name>
    <dbReference type="NCBI Taxonomy" id="50990"/>
    <lineage>
        <taxon>Eukaryota</taxon>
        <taxon>Fungi</taxon>
        <taxon>Dikarya</taxon>
        <taxon>Basidiomycota</taxon>
        <taxon>Agaricomycotina</taxon>
        <taxon>Agaricomycetes</taxon>
        <taxon>Hymenochaetales</taxon>
        <taxon>Rickenellaceae</taxon>
        <taxon>Rickenella</taxon>
    </lineage>
</organism>
<dbReference type="Proteomes" id="UP000294933">
    <property type="component" value="Unassembled WGS sequence"/>
</dbReference>
<gene>
    <name evidence="1" type="ORF">BD410DRAFT_902258</name>
</gene>
<dbReference type="AlphaFoldDB" id="A0A4Y7PNL2"/>
<protein>
    <submittedName>
        <fullName evidence="1">Uncharacterized protein</fullName>
    </submittedName>
</protein>